<gene>
    <name evidence="1" type="ORF">EZS27_011335</name>
</gene>
<organism evidence="1">
    <name type="scientific">termite gut metagenome</name>
    <dbReference type="NCBI Taxonomy" id="433724"/>
    <lineage>
        <taxon>unclassified sequences</taxon>
        <taxon>metagenomes</taxon>
        <taxon>organismal metagenomes</taxon>
    </lineage>
</organism>
<dbReference type="AlphaFoldDB" id="A0A5J4S3M9"/>
<dbReference type="EMBL" id="SNRY01000431">
    <property type="protein sequence ID" value="KAA6340817.1"/>
    <property type="molecule type" value="Genomic_DNA"/>
</dbReference>
<proteinExistence type="predicted"/>
<accession>A0A5J4S3M9</accession>
<comment type="caution">
    <text evidence="1">The sequence shown here is derived from an EMBL/GenBank/DDBJ whole genome shotgun (WGS) entry which is preliminary data.</text>
</comment>
<evidence type="ECO:0000313" key="1">
    <source>
        <dbReference type="EMBL" id="KAA6340817.1"/>
    </source>
</evidence>
<name>A0A5J4S3M9_9ZZZZ</name>
<reference evidence="1" key="1">
    <citation type="submission" date="2019-03" db="EMBL/GenBank/DDBJ databases">
        <title>Single cell metagenomics reveals metabolic interactions within the superorganism composed of flagellate Streblomastix strix and complex community of Bacteroidetes bacteria on its surface.</title>
        <authorList>
            <person name="Treitli S.C."/>
            <person name="Kolisko M."/>
            <person name="Husnik F."/>
            <person name="Keeling P."/>
            <person name="Hampl V."/>
        </authorList>
    </citation>
    <scope>NUCLEOTIDE SEQUENCE</scope>
    <source>
        <strain evidence="1">STM</strain>
    </source>
</reference>
<sequence length="235" mass="27703">MITEKDIIEIVLSTIPEEVDFAFVTSDIKSKKNNTANTWQSGRSEFKKFTDLFPGDLAKNIVRYAANKRGIEFLDYDRIRTDNFQYNDKFDLSISNKFIEVKSSIEKYNNAIVTLINSRRFMIYPDREISDIIFQVFYIFEDNEGKFFFIDMEKLSDIEYQVKYSINSKKTFVDNFIKYAPKGCIMGFITKEIALKKKNEIFNYSNSSVQGDKARKYIDFFIKDGIPFNDLKHYL</sequence>
<protein>
    <submittedName>
        <fullName evidence="1">Uncharacterized protein</fullName>
    </submittedName>
</protein>